<proteinExistence type="predicted"/>
<feature type="non-terminal residue" evidence="2">
    <location>
        <position position="1"/>
    </location>
</feature>
<keyword evidence="3" id="KW-1185">Reference proteome</keyword>
<feature type="coiled-coil region" evidence="1">
    <location>
        <begin position="173"/>
        <end position="207"/>
    </location>
</feature>
<organism evidence="2 3">
    <name type="scientific">Croceitalea rosinachiae</name>
    <dbReference type="NCBI Taxonomy" id="3075596"/>
    <lineage>
        <taxon>Bacteria</taxon>
        <taxon>Pseudomonadati</taxon>
        <taxon>Bacteroidota</taxon>
        <taxon>Flavobacteriia</taxon>
        <taxon>Flavobacteriales</taxon>
        <taxon>Flavobacteriaceae</taxon>
        <taxon>Croceitalea</taxon>
    </lineage>
</organism>
<comment type="caution">
    <text evidence="2">The sequence shown here is derived from an EMBL/GenBank/DDBJ whole genome shotgun (WGS) entry which is preliminary data.</text>
</comment>
<accession>A0ABU3A742</accession>
<dbReference type="EMBL" id="JAVRHR010000001">
    <property type="protein sequence ID" value="MDT0605387.1"/>
    <property type="molecule type" value="Genomic_DNA"/>
</dbReference>
<gene>
    <name evidence="2" type="ORF">RM706_00005</name>
</gene>
<protein>
    <submittedName>
        <fullName evidence="2">BZIP transcription factor</fullName>
    </submittedName>
</protein>
<evidence type="ECO:0000256" key="1">
    <source>
        <dbReference type="SAM" id="Coils"/>
    </source>
</evidence>
<keyword evidence="1" id="KW-0175">Coiled coil</keyword>
<sequence length="215" mass="23288">DTQYTAGAGLTLTGTEFILDIPANSISQGDIGNNAIGPGEIQSDAVSSDEIDDESIVNIDIAAGAAIDGSKINPDFGGQTIITTGGLSVGADILLNGNNVIPDYVFQKYFSGQSKISDDYQFMSLKNIEAFVKSNNHLPGIKSATQVEEDGYWNLSKSNIKNLEKIEELFLHTIEQEKKIDQLKAENETLSKELKAIKADMELIKAMLSQQQKSK</sequence>
<reference evidence="2 3" key="1">
    <citation type="submission" date="2023-09" db="EMBL/GenBank/DDBJ databases">
        <authorList>
            <person name="Rey-Velasco X."/>
        </authorList>
    </citation>
    <scope>NUCLEOTIDE SEQUENCE [LARGE SCALE GENOMIC DNA]</scope>
    <source>
        <strain evidence="2 3">F388</strain>
    </source>
</reference>
<evidence type="ECO:0000313" key="3">
    <source>
        <dbReference type="Proteomes" id="UP001255246"/>
    </source>
</evidence>
<name>A0ABU3A742_9FLAO</name>
<evidence type="ECO:0000313" key="2">
    <source>
        <dbReference type="EMBL" id="MDT0605387.1"/>
    </source>
</evidence>
<dbReference type="Proteomes" id="UP001255246">
    <property type="component" value="Unassembled WGS sequence"/>
</dbReference>